<evidence type="ECO:0000313" key="8">
    <source>
        <dbReference type="Proteomes" id="UP000515158"/>
    </source>
</evidence>
<keyword evidence="5" id="KW-1133">Transmembrane helix</keyword>
<dbReference type="OrthoDB" id="10001926at2759"/>
<dbReference type="InterPro" id="IPR002502">
    <property type="entry name" value="Amidase_domain"/>
</dbReference>
<accession>A0A6P9A9P6</accession>
<dbReference type="Pfam" id="PF01510">
    <property type="entry name" value="Amidase_2"/>
    <property type="match status" value="1"/>
</dbReference>
<feature type="domain" description="Peptidoglycan recognition protein family" evidence="7">
    <location>
        <begin position="203"/>
        <end position="350"/>
    </location>
</feature>
<evidence type="ECO:0000259" key="7">
    <source>
        <dbReference type="SMART" id="SM00701"/>
    </source>
</evidence>
<dbReference type="SMART" id="SM00701">
    <property type="entry name" value="PGRP"/>
    <property type="match status" value="1"/>
</dbReference>
<protein>
    <submittedName>
        <fullName evidence="9">Uncharacterized protein LOC117653026</fullName>
    </submittedName>
</protein>
<dbReference type="KEGG" id="tpal:117653026"/>
<dbReference type="FunFam" id="3.40.80.10:FF:000001">
    <property type="entry name" value="Peptidoglycan recognition protein 1"/>
    <property type="match status" value="1"/>
</dbReference>
<dbReference type="SUPFAM" id="SSF55846">
    <property type="entry name" value="N-acetylmuramoyl-L-alanine amidase-like"/>
    <property type="match status" value="1"/>
</dbReference>
<dbReference type="CDD" id="cd06583">
    <property type="entry name" value="PGRP"/>
    <property type="match status" value="1"/>
</dbReference>
<dbReference type="PANTHER" id="PTHR11022:SF74">
    <property type="entry name" value="PEPTIDOGLYCAN-RECOGNITION PROTEIN SA"/>
    <property type="match status" value="1"/>
</dbReference>
<gene>
    <name evidence="9" type="primary">LOC117653026</name>
</gene>
<organism evidence="9">
    <name type="scientific">Thrips palmi</name>
    <name type="common">Melon thrips</name>
    <dbReference type="NCBI Taxonomy" id="161013"/>
    <lineage>
        <taxon>Eukaryota</taxon>
        <taxon>Metazoa</taxon>
        <taxon>Ecdysozoa</taxon>
        <taxon>Arthropoda</taxon>
        <taxon>Hexapoda</taxon>
        <taxon>Insecta</taxon>
        <taxon>Pterygota</taxon>
        <taxon>Neoptera</taxon>
        <taxon>Paraneoptera</taxon>
        <taxon>Thysanoptera</taxon>
        <taxon>Terebrantia</taxon>
        <taxon>Thripoidea</taxon>
        <taxon>Thripidae</taxon>
        <taxon>Thrips</taxon>
    </lineage>
</organism>
<keyword evidence="5" id="KW-0472">Membrane</keyword>
<name>A0A6P9A9P6_THRPL</name>
<evidence type="ECO:0000259" key="6">
    <source>
        <dbReference type="SMART" id="SM00644"/>
    </source>
</evidence>
<keyword evidence="2" id="KW-0399">Innate immunity</keyword>
<evidence type="ECO:0000256" key="2">
    <source>
        <dbReference type="ARBA" id="ARBA00022588"/>
    </source>
</evidence>
<feature type="transmembrane region" description="Helical" evidence="5">
    <location>
        <begin position="144"/>
        <end position="167"/>
    </location>
</feature>
<dbReference type="GO" id="GO:0009253">
    <property type="term" value="P:peptidoglycan catabolic process"/>
    <property type="evidence" value="ECO:0007669"/>
    <property type="project" value="InterPro"/>
</dbReference>
<keyword evidence="3" id="KW-0391">Immunity</keyword>
<evidence type="ECO:0000313" key="9">
    <source>
        <dbReference type="RefSeq" id="XP_034254255.1"/>
    </source>
</evidence>
<evidence type="ECO:0000256" key="3">
    <source>
        <dbReference type="ARBA" id="ARBA00022859"/>
    </source>
</evidence>
<feature type="domain" description="N-acetylmuramoyl-L-alanine amidase" evidence="6">
    <location>
        <begin position="215"/>
        <end position="356"/>
    </location>
</feature>
<keyword evidence="5" id="KW-0812">Transmembrane</keyword>
<dbReference type="Proteomes" id="UP000515158">
    <property type="component" value="Unplaced"/>
</dbReference>
<reference evidence="9" key="1">
    <citation type="submission" date="2025-08" db="UniProtKB">
        <authorList>
            <consortium name="RefSeq"/>
        </authorList>
    </citation>
    <scope>IDENTIFICATION</scope>
    <source>
        <tissue evidence="9">Total insect</tissue>
    </source>
</reference>
<dbReference type="GO" id="GO:0008745">
    <property type="term" value="F:N-acetylmuramoyl-L-alanine amidase activity"/>
    <property type="evidence" value="ECO:0007669"/>
    <property type="project" value="InterPro"/>
</dbReference>
<dbReference type="Gene3D" id="3.40.80.10">
    <property type="entry name" value="Peptidoglycan recognition protein-like"/>
    <property type="match status" value="1"/>
</dbReference>
<feature type="region of interest" description="Disordered" evidence="4">
    <location>
        <begin position="24"/>
        <end position="49"/>
    </location>
</feature>
<dbReference type="GeneID" id="117653026"/>
<dbReference type="AlphaFoldDB" id="A0A6P9A9P6"/>
<evidence type="ECO:0000256" key="5">
    <source>
        <dbReference type="SAM" id="Phobius"/>
    </source>
</evidence>
<dbReference type="InterPro" id="IPR015510">
    <property type="entry name" value="PGRP"/>
</dbReference>
<dbReference type="InterPro" id="IPR006619">
    <property type="entry name" value="PGRP_domain_met/bac"/>
</dbReference>
<proteinExistence type="inferred from homology"/>
<sequence>MDWNDGEKAAGAAVVAPKCAWRVQGGEDSGEDAASVDTDDTASTGADAMPVPCSAIESITVENSTCQIGSSLHVYGPLNVHCEKFRVSADGADGIAKQCSQIENSVPSARDLTLPNTPDATGPANPCETDGALCAEVPKSRKPLLLLLLPPCVFLVVVWGVGLTVALKADADLLADDVPGDADVPCSTKPPAAASPVLLPDGVGFVPRAAWGARTPRGAPEVLKTPVNTVIVHHSGTASCTNFKMCCERVFTMQQYNMDGRHFDDIAYNFLVGDDGRVYEGRGWDVVGDALDPTVRQWHREALGVAVIGTFTADLPSAEQRQQLYKFLRLGVKLGKIKTQYRLVGACQLARTPSPGLRFMHVLKNWYHWWDNGADWGDLCDPAAQLNLDHSSPFQGAKFNQ</sequence>
<evidence type="ECO:0000256" key="1">
    <source>
        <dbReference type="ARBA" id="ARBA00007553"/>
    </source>
</evidence>
<dbReference type="GO" id="GO:0008270">
    <property type="term" value="F:zinc ion binding"/>
    <property type="evidence" value="ECO:0007669"/>
    <property type="project" value="InterPro"/>
</dbReference>
<evidence type="ECO:0000256" key="4">
    <source>
        <dbReference type="SAM" id="MobiDB-lite"/>
    </source>
</evidence>
<dbReference type="InterPro" id="IPR036505">
    <property type="entry name" value="Amidase/PGRP_sf"/>
</dbReference>
<dbReference type="InParanoid" id="A0A6P9A9P6"/>
<dbReference type="PANTHER" id="PTHR11022">
    <property type="entry name" value="PEPTIDOGLYCAN RECOGNITION PROTEIN"/>
    <property type="match status" value="1"/>
</dbReference>
<dbReference type="RefSeq" id="XP_034254255.1">
    <property type="nucleotide sequence ID" value="XM_034398364.1"/>
</dbReference>
<dbReference type="GO" id="GO:0045087">
    <property type="term" value="P:innate immune response"/>
    <property type="evidence" value="ECO:0007669"/>
    <property type="project" value="UniProtKB-KW"/>
</dbReference>
<feature type="compositionally biased region" description="Low complexity" evidence="4">
    <location>
        <begin position="32"/>
        <end position="48"/>
    </location>
</feature>
<comment type="similarity">
    <text evidence="1">Belongs to the N-acetylmuramoyl-L-alanine amidase 2 family.</text>
</comment>
<dbReference type="SMART" id="SM00644">
    <property type="entry name" value="Ami_2"/>
    <property type="match status" value="1"/>
</dbReference>
<keyword evidence="8" id="KW-1185">Reference proteome</keyword>